<organism evidence="2 3">
    <name type="scientific">Promicromonospora kroppenstedtii</name>
    <dbReference type="NCBI Taxonomy" id="440482"/>
    <lineage>
        <taxon>Bacteria</taxon>
        <taxon>Bacillati</taxon>
        <taxon>Actinomycetota</taxon>
        <taxon>Actinomycetes</taxon>
        <taxon>Micrococcales</taxon>
        <taxon>Promicromonosporaceae</taxon>
        <taxon>Promicromonospora</taxon>
    </lineage>
</organism>
<accession>A0ABW7XHR3</accession>
<comment type="caution">
    <text evidence="2">The sequence shown here is derived from an EMBL/GenBank/DDBJ whole genome shotgun (WGS) entry which is preliminary data.</text>
</comment>
<evidence type="ECO:0000256" key="1">
    <source>
        <dbReference type="SAM" id="MobiDB-lite"/>
    </source>
</evidence>
<dbReference type="RefSeq" id="WP_397403459.1">
    <property type="nucleotide sequence ID" value="NZ_JBIRYI010000004.1"/>
</dbReference>
<dbReference type="EMBL" id="JBIRYI010000004">
    <property type="protein sequence ID" value="MFI2487059.1"/>
    <property type="molecule type" value="Genomic_DNA"/>
</dbReference>
<evidence type="ECO:0000313" key="2">
    <source>
        <dbReference type="EMBL" id="MFI2487059.1"/>
    </source>
</evidence>
<sequence length="200" mass="21309">MTGVVPGPQPRRKPTDEWAFLLPPGWARFPAGPEHAGPEHAGPEHAGAAGTAPGVVYLPTEPVAGMAVPASITETEILGDRRADPAVVAADVLGTGYTVSGPVDLDGRPGARLTHTVHDVHREGDRPTVSTRQVAYVVLRDEADGDWLVLTFSTSWSSRGTERLAETLVEFFDAVMATFRWRGPGADPVHLPERRVPGSV</sequence>
<dbReference type="Proteomes" id="UP001611580">
    <property type="component" value="Unassembled WGS sequence"/>
</dbReference>
<reference evidence="2 3" key="1">
    <citation type="submission" date="2024-10" db="EMBL/GenBank/DDBJ databases">
        <title>The Natural Products Discovery Center: Release of the First 8490 Sequenced Strains for Exploring Actinobacteria Biosynthetic Diversity.</title>
        <authorList>
            <person name="Kalkreuter E."/>
            <person name="Kautsar S.A."/>
            <person name="Yang D."/>
            <person name="Bader C.D."/>
            <person name="Teijaro C.N."/>
            <person name="Fluegel L."/>
            <person name="Davis C.M."/>
            <person name="Simpson J.R."/>
            <person name="Lauterbach L."/>
            <person name="Steele A.D."/>
            <person name="Gui C."/>
            <person name="Meng S."/>
            <person name="Li G."/>
            <person name="Viehrig K."/>
            <person name="Ye F."/>
            <person name="Su P."/>
            <person name="Kiefer A.F."/>
            <person name="Nichols A."/>
            <person name="Cepeda A.J."/>
            <person name="Yan W."/>
            <person name="Fan B."/>
            <person name="Jiang Y."/>
            <person name="Adhikari A."/>
            <person name="Zheng C.-J."/>
            <person name="Schuster L."/>
            <person name="Cowan T.M."/>
            <person name="Smanski M.J."/>
            <person name="Chevrette M.G."/>
            <person name="De Carvalho L.P.S."/>
            <person name="Shen B."/>
        </authorList>
    </citation>
    <scope>NUCLEOTIDE SEQUENCE [LARGE SCALE GENOMIC DNA]</scope>
    <source>
        <strain evidence="2 3">NPDC019481</strain>
    </source>
</reference>
<keyword evidence="3" id="KW-1185">Reference proteome</keyword>
<name>A0ABW7XHR3_9MICO</name>
<protein>
    <submittedName>
        <fullName evidence="2">Uncharacterized protein</fullName>
    </submittedName>
</protein>
<feature type="region of interest" description="Disordered" evidence="1">
    <location>
        <begin position="23"/>
        <end position="48"/>
    </location>
</feature>
<proteinExistence type="predicted"/>
<gene>
    <name evidence="2" type="ORF">ACH47X_09130</name>
</gene>
<evidence type="ECO:0000313" key="3">
    <source>
        <dbReference type="Proteomes" id="UP001611580"/>
    </source>
</evidence>